<feature type="transmembrane region" description="Helical" evidence="6">
    <location>
        <begin position="127"/>
        <end position="147"/>
    </location>
</feature>
<dbReference type="Proteomes" id="UP000028045">
    <property type="component" value="Unassembled WGS sequence"/>
</dbReference>
<dbReference type="InterPro" id="IPR020846">
    <property type="entry name" value="MFS_dom"/>
</dbReference>
<feature type="transmembrane region" description="Helical" evidence="6">
    <location>
        <begin position="421"/>
        <end position="445"/>
    </location>
</feature>
<evidence type="ECO:0000259" key="7">
    <source>
        <dbReference type="PROSITE" id="PS50850"/>
    </source>
</evidence>
<evidence type="ECO:0000256" key="4">
    <source>
        <dbReference type="ARBA" id="ARBA00023136"/>
    </source>
</evidence>
<dbReference type="HOGENOM" id="CLU_008455_8_0_1"/>
<dbReference type="PANTHER" id="PTHR23502">
    <property type="entry name" value="MAJOR FACILITATOR SUPERFAMILY"/>
    <property type="match status" value="1"/>
</dbReference>
<dbReference type="OrthoDB" id="3066029at2759"/>
<sequence length="531" mass="57434">MHVPSKTHPSGLHAAAIPSPRLPITRLPSVLPEAETSPTAGTPSPPSPDPDHSASPSHPKRDPEALFDNLYLQRTATARQPHYFLPLWRKWIVVLVLSLTVLCMPFATTSLFPLTPEISTTLHTSEGFVIAINAVTVAVMGFSNFFWSPVGRLIGRKQAWLVGCAVYILSTAGAALAQYAPPAARVPIFVVMRIVLGLWGTMFAAMGQTYIAEMFQPTERGTATGFFLLGSTFGPAFGPLVSGIMVSFVHWTSVLWLQAAMMSVAFMLSVLYLPFVGSNFANEPNEKSSPSHTASRILTVFNPSHVIKILQHPNVLLADFACGFVSWNQYTLLAAPRHLLNPRFNLTTPLVSGLFYIAPGIGFILGAVVGGKLSDMTVIKYIKIRGGVRLPQDRLNSGLSSFFFLAPVSSLIYGWGLQYEVGGLALPIVTAFFSAVGINMAFASLNTYCAEVLPKQRTEVVASKYVIQYSMSSIGCGVIISMIDAIGVGPAQTLGSVLVVLAGFFIWIIAKHGLRIQRWHEKKNPQSTGSS</sequence>
<dbReference type="Pfam" id="PF07690">
    <property type="entry name" value="MFS_1"/>
    <property type="match status" value="1"/>
</dbReference>
<dbReference type="InterPro" id="IPR036259">
    <property type="entry name" value="MFS_trans_sf"/>
</dbReference>
<feature type="transmembrane region" description="Helical" evidence="6">
    <location>
        <begin position="255"/>
        <end position="275"/>
    </location>
</feature>
<keyword evidence="2 6" id="KW-0812">Transmembrane</keyword>
<dbReference type="SUPFAM" id="SSF103473">
    <property type="entry name" value="MFS general substrate transporter"/>
    <property type="match status" value="1"/>
</dbReference>
<proteinExistence type="predicted"/>
<comment type="subcellular location">
    <subcellularLocation>
        <location evidence="1">Membrane</location>
        <topology evidence="1">Multi-pass membrane protein</topology>
    </subcellularLocation>
</comment>
<dbReference type="AlphaFoldDB" id="A0A084B886"/>
<feature type="transmembrane region" description="Helical" evidence="6">
    <location>
        <begin position="395"/>
        <end position="415"/>
    </location>
</feature>
<evidence type="ECO:0000256" key="3">
    <source>
        <dbReference type="ARBA" id="ARBA00022989"/>
    </source>
</evidence>
<feature type="domain" description="Major facilitator superfamily (MFS) profile" evidence="7">
    <location>
        <begin position="93"/>
        <end position="514"/>
    </location>
</feature>
<keyword evidence="4 6" id="KW-0472">Membrane</keyword>
<evidence type="ECO:0000256" key="2">
    <source>
        <dbReference type="ARBA" id="ARBA00022692"/>
    </source>
</evidence>
<name>A0A084B886_STACB</name>
<keyword evidence="3 6" id="KW-1133">Transmembrane helix</keyword>
<evidence type="ECO:0000313" key="8">
    <source>
        <dbReference type="EMBL" id="KEY73765.1"/>
    </source>
</evidence>
<feature type="transmembrane region" description="Helical" evidence="6">
    <location>
        <begin position="159"/>
        <end position="180"/>
    </location>
</feature>
<evidence type="ECO:0000256" key="5">
    <source>
        <dbReference type="SAM" id="MobiDB-lite"/>
    </source>
</evidence>
<keyword evidence="9" id="KW-1185">Reference proteome</keyword>
<dbReference type="Gene3D" id="1.20.1250.20">
    <property type="entry name" value="MFS general substrate transporter like domains"/>
    <property type="match status" value="1"/>
</dbReference>
<reference evidence="8 9" key="1">
    <citation type="journal article" date="2014" name="BMC Genomics">
        <title>Comparative genome sequencing reveals chemotype-specific gene clusters in the toxigenic black mold Stachybotrys.</title>
        <authorList>
            <person name="Semeiks J."/>
            <person name="Borek D."/>
            <person name="Otwinowski Z."/>
            <person name="Grishin N.V."/>
        </authorList>
    </citation>
    <scope>NUCLEOTIDE SEQUENCE [LARGE SCALE GENOMIC DNA]</scope>
    <source>
        <strain evidence="9">CBS 109288 / IBT 7711</strain>
    </source>
</reference>
<accession>A0A084B886</accession>
<dbReference type="InterPro" id="IPR011701">
    <property type="entry name" value="MFS"/>
</dbReference>
<feature type="transmembrane region" description="Helical" evidence="6">
    <location>
        <begin position="353"/>
        <end position="374"/>
    </location>
</feature>
<feature type="transmembrane region" description="Helical" evidence="6">
    <location>
        <begin position="494"/>
        <end position="514"/>
    </location>
</feature>
<feature type="transmembrane region" description="Helical" evidence="6">
    <location>
        <begin position="91"/>
        <end position="115"/>
    </location>
</feature>
<organism evidence="8 9">
    <name type="scientific">Stachybotrys chartarum (strain CBS 109288 / IBT 7711)</name>
    <name type="common">Toxic black mold</name>
    <name type="synonym">Stilbospora chartarum</name>
    <dbReference type="NCBI Taxonomy" id="1280523"/>
    <lineage>
        <taxon>Eukaryota</taxon>
        <taxon>Fungi</taxon>
        <taxon>Dikarya</taxon>
        <taxon>Ascomycota</taxon>
        <taxon>Pezizomycotina</taxon>
        <taxon>Sordariomycetes</taxon>
        <taxon>Hypocreomycetidae</taxon>
        <taxon>Hypocreales</taxon>
        <taxon>Stachybotryaceae</taxon>
        <taxon>Stachybotrys</taxon>
    </lineage>
</organism>
<dbReference type="EMBL" id="KL647752">
    <property type="protein sequence ID" value="KEY73765.1"/>
    <property type="molecule type" value="Genomic_DNA"/>
</dbReference>
<feature type="region of interest" description="Disordered" evidence="5">
    <location>
        <begin position="1"/>
        <end position="61"/>
    </location>
</feature>
<feature type="transmembrane region" description="Helical" evidence="6">
    <location>
        <begin position="186"/>
        <end position="205"/>
    </location>
</feature>
<protein>
    <recommendedName>
        <fullName evidence="7">Major facilitator superfamily (MFS) profile domain-containing protein</fullName>
    </recommendedName>
</protein>
<feature type="transmembrane region" description="Helical" evidence="6">
    <location>
        <begin position="466"/>
        <end position="488"/>
    </location>
</feature>
<evidence type="ECO:0000256" key="1">
    <source>
        <dbReference type="ARBA" id="ARBA00004141"/>
    </source>
</evidence>
<feature type="transmembrane region" description="Helical" evidence="6">
    <location>
        <begin position="226"/>
        <end position="249"/>
    </location>
</feature>
<evidence type="ECO:0000256" key="6">
    <source>
        <dbReference type="SAM" id="Phobius"/>
    </source>
</evidence>
<dbReference type="PROSITE" id="PS50850">
    <property type="entry name" value="MFS"/>
    <property type="match status" value="1"/>
</dbReference>
<evidence type="ECO:0000313" key="9">
    <source>
        <dbReference type="Proteomes" id="UP000028045"/>
    </source>
</evidence>
<dbReference type="PANTHER" id="PTHR23502:SF152">
    <property type="entry name" value="MAJOR FACILITATOR SUPERFAMILY (MFS) PROFILE DOMAIN-CONTAINING PROTEIN-RELATED"/>
    <property type="match status" value="1"/>
</dbReference>
<gene>
    <name evidence="8" type="ORF">S7711_03073</name>
</gene>
<dbReference type="GO" id="GO:0022857">
    <property type="term" value="F:transmembrane transporter activity"/>
    <property type="evidence" value="ECO:0007669"/>
    <property type="project" value="InterPro"/>
</dbReference>
<dbReference type="GO" id="GO:0005886">
    <property type="term" value="C:plasma membrane"/>
    <property type="evidence" value="ECO:0007669"/>
    <property type="project" value="TreeGrafter"/>
</dbReference>